<gene>
    <name evidence="2" type="ORF">RHSIM_RhsimUnG0125600</name>
</gene>
<dbReference type="Proteomes" id="UP000626092">
    <property type="component" value="Unassembled WGS sequence"/>
</dbReference>
<sequence>MVVNQHFSRIDTLKLKALFYQKLGHQTADKYFSLLQQLFSSKISKNEFDKLCVRAIGREHIPLHNRLIRSLLKNTCLSQVPPPKVRRIKGSLNVKISDGYPKSYLHSLYGDTFPPSPRKGRRSPRDRKYRGPPGKTQSPACEESLPRVQEQQSATELHSLGSRPPLEVASVEEGEEVEQTAGSPCVQSRSPVTAPLGISMNIGGVARKTLLNGSAYNFHPETCQNSGELPDTRSLRSRLEKKLEMEGLSISVDSVNLLNNGLDAFLKRLVEPCMGLTRSRHGKEHVGGQNGQFARGLDGILPGRCTERPIQSTYASILDFCVSMESNPYILGEDWAIQLEKICSRADDSVVVVVEDSLLHESLSSNVLHGPNGHWQKEYAVNGPLSATGFFSLYEMESVDKQRMICNVSLFESDSGPCKVGGETVELIFLRYLEAQSLISVHKPKQSSLWAHEEAQSCSKICVLWGLWIQRNKAQFEGEACSVNATLVVIQQAKSTIQIASHRMESEDGLGTEAPQTLSTDWSVTWISSDIPISLWVHVITDGSWNSDNRKAEFVGIYYALMWMCNVIIKKVHRSGVQRLLNPDNVGDFYFDPVAADDLQIALVQFGLQ</sequence>
<dbReference type="OrthoDB" id="10264870at2759"/>
<keyword evidence="3" id="KW-1185">Reference proteome</keyword>
<dbReference type="GO" id="GO:0006357">
    <property type="term" value="P:regulation of transcription by RNA polymerase II"/>
    <property type="evidence" value="ECO:0007669"/>
    <property type="project" value="TreeGrafter"/>
</dbReference>
<evidence type="ECO:0000313" key="3">
    <source>
        <dbReference type="Proteomes" id="UP000626092"/>
    </source>
</evidence>
<dbReference type="InterPro" id="IPR024738">
    <property type="entry name" value="Hfi1/Tada1"/>
</dbReference>
<dbReference type="PANTHER" id="PTHR21277:SF44">
    <property type="entry name" value="TRANSCRIPTIONAL REGULATOR OF RNA POLII, SAGA, SUBUNIT"/>
    <property type="match status" value="1"/>
</dbReference>
<dbReference type="Pfam" id="PF12767">
    <property type="entry name" value="SAGA-Tad1"/>
    <property type="match status" value="1"/>
</dbReference>
<name>A0A834FV45_RHOSS</name>
<dbReference type="PANTHER" id="PTHR21277">
    <property type="entry name" value="TRANSCRIPTIONAL ADAPTER 1"/>
    <property type="match status" value="1"/>
</dbReference>
<dbReference type="CDD" id="cd22933">
    <property type="entry name" value="HFD_HFI1"/>
    <property type="match status" value="1"/>
</dbReference>
<dbReference type="GO" id="GO:0000124">
    <property type="term" value="C:SAGA complex"/>
    <property type="evidence" value="ECO:0007669"/>
    <property type="project" value="TreeGrafter"/>
</dbReference>
<evidence type="ECO:0000256" key="1">
    <source>
        <dbReference type="SAM" id="MobiDB-lite"/>
    </source>
</evidence>
<dbReference type="EMBL" id="WJXA01000286">
    <property type="protein sequence ID" value="KAF7113451.1"/>
    <property type="molecule type" value="Genomic_DNA"/>
</dbReference>
<proteinExistence type="predicted"/>
<feature type="region of interest" description="Disordered" evidence="1">
    <location>
        <begin position="107"/>
        <end position="188"/>
    </location>
</feature>
<comment type="caution">
    <text evidence="2">The sequence shown here is derived from an EMBL/GenBank/DDBJ whole genome shotgun (WGS) entry which is preliminary data.</text>
</comment>
<protein>
    <submittedName>
        <fullName evidence="2">Uncharacterized protein</fullName>
    </submittedName>
</protein>
<accession>A0A834FV45</accession>
<dbReference type="GO" id="GO:0003713">
    <property type="term" value="F:transcription coactivator activity"/>
    <property type="evidence" value="ECO:0007669"/>
    <property type="project" value="TreeGrafter"/>
</dbReference>
<evidence type="ECO:0000313" key="2">
    <source>
        <dbReference type="EMBL" id="KAF7113451.1"/>
    </source>
</evidence>
<reference evidence="2" key="1">
    <citation type="submission" date="2019-11" db="EMBL/GenBank/DDBJ databases">
        <authorList>
            <person name="Liu Y."/>
            <person name="Hou J."/>
            <person name="Li T.-Q."/>
            <person name="Guan C.-H."/>
            <person name="Wu X."/>
            <person name="Wu H.-Z."/>
            <person name="Ling F."/>
            <person name="Zhang R."/>
            <person name="Shi X.-G."/>
            <person name="Ren J.-P."/>
            <person name="Chen E.-F."/>
            <person name="Sun J.-M."/>
        </authorList>
    </citation>
    <scope>NUCLEOTIDE SEQUENCE</scope>
    <source>
        <strain evidence="2">Adult_tree_wgs_1</strain>
        <tissue evidence="2">Leaves</tissue>
    </source>
</reference>
<dbReference type="AlphaFoldDB" id="A0A834FV45"/>
<organism evidence="2 3">
    <name type="scientific">Rhododendron simsii</name>
    <name type="common">Sims's rhododendron</name>
    <dbReference type="NCBI Taxonomy" id="118357"/>
    <lineage>
        <taxon>Eukaryota</taxon>
        <taxon>Viridiplantae</taxon>
        <taxon>Streptophyta</taxon>
        <taxon>Embryophyta</taxon>
        <taxon>Tracheophyta</taxon>
        <taxon>Spermatophyta</taxon>
        <taxon>Magnoliopsida</taxon>
        <taxon>eudicotyledons</taxon>
        <taxon>Gunneridae</taxon>
        <taxon>Pentapetalae</taxon>
        <taxon>asterids</taxon>
        <taxon>Ericales</taxon>
        <taxon>Ericaceae</taxon>
        <taxon>Ericoideae</taxon>
        <taxon>Rhodoreae</taxon>
        <taxon>Rhododendron</taxon>
    </lineage>
</organism>
<feature type="compositionally biased region" description="Basic residues" evidence="1">
    <location>
        <begin position="118"/>
        <end position="130"/>
    </location>
</feature>